<evidence type="ECO:0000313" key="3">
    <source>
        <dbReference type="Proteomes" id="UP001075354"/>
    </source>
</evidence>
<name>A0AAV7XX88_9NEOP</name>
<keyword evidence="1" id="KW-1133">Transmembrane helix</keyword>
<protein>
    <submittedName>
        <fullName evidence="2">Uncharacterized protein</fullName>
    </submittedName>
</protein>
<organism evidence="2 3">
    <name type="scientific">Megalurothrips usitatus</name>
    <name type="common">bean blossom thrips</name>
    <dbReference type="NCBI Taxonomy" id="439358"/>
    <lineage>
        <taxon>Eukaryota</taxon>
        <taxon>Metazoa</taxon>
        <taxon>Ecdysozoa</taxon>
        <taxon>Arthropoda</taxon>
        <taxon>Hexapoda</taxon>
        <taxon>Insecta</taxon>
        <taxon>Pterygota</taxon>
        <taxon>Neoptera</taxon>
        <taxon>Paraneoptera</taxon>
        <taxon>Thysanoptera</taxon>
        <taxon>Terebrantia</taxon>
        <taxon>Thripoidea</taxon>
        <taxon>Thripidae</taxon>
        <taxon>Megalurothrips</taxon>
    </lineage>
</organism>
<keyword evidence="3" id="KW-1185">Reference proteome</keyword>
<dbReference type="PANTHER" id="PTHR21261:SF15">
    <property type="entry name" value="BEATEN PATH IIIA, ISOFORM D-RELATED"/>
    <property type="match status" value="1"/>
</dbReference>
<gene>
    <name evidence="2" type="ORF">ONE63_006100</name>
</gene>
<keyword evidence="1" id="KW-0812">Transmembrane</keyword>
<sequence length="224" mass="23985">MRCAAGASGPEAAGNTTPTVFCAGGGCLRDVTLRVQPPTVERGKNARLICDYDLEPSDSIYVVKFYRGQREFYRYTPKEQGVLQSNVFPITGINVDVSIGVVGTSAASACGRRGRPARTARVRRSGRRCLPGRRRVLTALLSSLSLSLSLQLSHSNATQVALTNVGFSLTGNVSCEVTIDKPSFKMAQAGAPVTVIGTCSTLLFLALLSQAARFFKKNNVFYAL</sequence>
<keyword evidence="1" id="KW-0472">Membrane</keyword>
<dbReference type="PROSITE" id="PS51257">
    <property type="entry name" value="PROKAR_LIPOPROTEIN"/>
    <property type="match status" value="1"/>
</dbReference>
<evidence type="ECO:0000313" key="2">
    <source>
        <dbReference type="EMBL" id="KAJ1529306.1"/>
    </source>
</evidence>
<accession>A0AAV7XX88</accession>
<evidence type="ECO:0000256" key="1">
    <source>
        <dbReference type="SAM" id="Phobius"/>
    </source>
</evidence>
<dbReference type="EMBL" id="JAPTSV010000003">
    <property type="protein sequence ID" value="KAJ1529306.1"/>
    <property type="molecule type" value="Genomic_DNA"/>
</dbReference>
<dbReference type="PANTHER" id="PTHR21261">
    <property type="entry name" value="BEAT PROTEIN"/>
    <property type="match status" value="1"/>
</dbReference>
<reference evidence="2" key="1">
    <citation type="submission" date="2022-12" db="EMBL/GenBank/DDBJ databases">
        <title>Chromosome-level genome assembly of the bean flower thrips Megalurothrips usitatus.</title>
        <authorList>
            <person name="Ma L."/>
            <person name="Liu Q."/>
            <person name="Li H."/>
            <person name="Cai W."/>
        </authorList>
    </citation>
    <scope>NUCLEOTIDE SEQUENCE</scope>
    <source>
        <strain evidence="2">Cailab_2022a</strain>
    </source>
</reference>
<dbReference type="Proteomes" id="UP001075354">
    <property type="component" value="Chromosome 3"/>
</dbReference>
<feature type="transmembrane region" description="Helical" evidence="1">
    <location>
        <begin position="189"/>
        <end position="208"/>
    </location>
</feature>
<proteinExistence type="predicted"/>
<comment type="caution">
    <text evidence="2">The sequence shown here is derived from an EMBL/GenBank/DDBJ whole genome shotgun (WGS) entry which is preliminary data.</text>
</comment>
<dbReference type="AlphaFoldDB" id="A0AAV7XX88"/>